<evidence type="ECO:0000313" key="8">
    <source>
        <dbReference type="Proteomes" id="UP000664048"/>
    </source>
</evidence>
<keyword evidence="6" id="KW-0614">Plasmid</keyword>
<dbReference type="EMBL" id="JAENIB010000038">
    <property type="protein sequence ID" value="MBK1935839.1"/>
    <property type="molecule type" value="Genomic_DNA"/>
</dbReference>
<keyword evidence="1" id="KW-1133">Transmembrane helix</keyword>
<evidence type="ECO:0000313" key="3">
    <source>
        <dbReference type="EMBL" id="MBO1835475.1"/>
    </source>
</evidence>
<reference evidence="2" key="2">
    <citation type="submission" date="2021-01" db="EMBL/GenBank/DDBJ databases">
        <title>Outbreak of Burkholderia contaminns endophthalmitis traced to a clinical ventilation system.</title>
        <authorList>
            <person name="Lipuma J."/>
            <person name="Spilker T."/>
            <person name="Kratholm J."/>
        </authorList>
    </citation>
    <scope>NUCLEOTIDE SEQUENCE</scope>
    <source>
        <strain evidence="2">HI4954</strain>
    </source>
</reference>
<reference evidence="4" key="5">
    <citation type="submission" date="2023-07" db="EMBL/GenBank/DDBJ databases">
        <title>A collection of bacterial strains from the Burkholderia cepacia Research Laboratory and Repository.</title>
        <authorList>
            <person name="Lipuma J."/>
            <person name="Spilker T."/>
            <person name="Caverly L."/>
        </authorList>
    </citation>
    <scope>NUCLEOTIDE SEQUENCE</scope>
    <source>
        <strain evidence="4">AU44979</strain>
    </source>
</reference>
<protein>
    <submittedName>
        <fullName evidence="5">Uncharacterized protein</fullName>
    </submittedName>
</protein>
<evidence type="ECO:0000313" key="2">
    <source>
        <dbReference type="EMBL" id="MBK1935839.1"/>
    </source>
</evidence>
<evidence type="ECO:0000313" key="4">
    <source>
        <dbReference type="EMBL" id="MDN7569268.1"/>
    </source>
</evidence>
<dbReference type="EMBL" id="JAUJQS010000034">
    <property type="protein sequence ID" value="MDN7569268.1"/>
    <property type="molecule type" value="Genomic_DNA"/>
</dbReference>
<gene>
    <name evidence="5" type="ORF">C3743_38505</name>
    <name evidence="3" type="ORF">J4M89_39455</name>
    <name evidence="2" type="ORF">JIN94_38770</name>
    <name evidence="6" type="ORF">LXE91_41540</name>
    <name evidence="4" type="ORF">QZM56_32685</name>
</gene>
<dbReference type="Proteomes" id="UP000238655">
    <property type="component" value="Unassembled WGS sequence"/>
</dbReference>
<evidence type="ECO:0000313" key="9">
    <source>
        <dbReference type="Proteomes" id="UP001220209"/>
    </source>
</evidence>
<dbReference type="Proteomes" id="UP001172109">
    <property type="component" value="Unassembled WGS sequence"/>
</dbReference>
<dbReference type="EMBL" id="JAGEMX010000032">
    <property type="protein sequence ID" value="MBO1835475.1"/>
    <property type="molecule type" value="Genomic_DNA"/>
</dbReference>
<reference evidence="6 9" key="4">
    <citation type="submission" date="2021-12" db="EMBL/GenBank/DDBJ databases">
        <title>Genomic and phenotypic characterization of three Burkholderia contaminans isolates recovered from different sources.</title>
        <authorList>
            <person name="Lopez De Volder A."/>
            <person name="Fan Y."/>
            <person name="Nunvar J."/>
            <person name="Herrera T."/>
            <person name="Timp W."/>
            <person name="Degrossi J."/>
        </authorList>
    </citation>
    <scope>NUCLEOTIDE SEQUENCE [LARGE SCALE GENOMIC DNA]</scope>
    <source>
        <strain evidence="6 9">LMG 23361</strain>
        <plasmid evidence="6 9">unnamed2</plasmid>
    </source>
</reference>
<dbReference type="AlphaFoldDB" id="A0A2S5DMM0"/>
<feature type="transmembrane region" description="Helical" evidence="1">
    <location>
        <begin position="179"/>
        <end position="204"/>
    </location>
</feature>
<keyword evidence="1" id="KW-0812">Transmembrane</keyword>
<reference evidence="3 8" key="3">
    <citation type="submission" date="2021-03" db="EMBL/GenBank/DDBJ databases">
        <title>Clinical course, treatment and visual outcome of an outbreak of Burkholderia contaminans endophthalmitis following cataract surgery.</title>
        <authorList>
            <person name="Lind C."/>
            <person name="Olsen K."/>
            <person name="Angelsen N.K."/>
            <person name="Krefting E.A."/>
            <person name="Fossen K."/>
            <person name="Gravningen K."/>
            <person name="Depoorter E."/>
            <person name="Vandamme P."/>
            <person name="Bertelsen G."/>
        </authorList>
    </citation>
    <scope>NUCLEOTIDE SEQUENCE [LARGE SCALE GENOMIC DNA]</scope>
    <source>
        <strain evidence="3 8">51242556</strain>
    </source>
</reference>
<dbReference type="EMBL" id="CP090644">
    <property type="protein sequence ID" value="WFN23902.1"/>
    <property type="molecule type" value="Genomic_DNA"/>
</dbReference>
<evidence type="ECO:0000313" key="7">
    <source>
        <dbReference type="Proteomes" id="UP000238655"/>
    </source>
</evidence>
<geneLocation type="plasmid" evidence="6 9">
    <name>unnamed2</name>
</geneLocation>
<dbReference type="EMBL" id="PQVP01000004">
    <property type="protein sequence ID" value="POZ80354.1"/>
    <property type="molecule type" value="Genomic_DNA"/>
</dbReference>
<keyword evidence="8" id="KW-1185">Reference proteome</keyword>
<keyword evidence="1" id="KW-0472">Membrane</keyword>
<name>A0A2S5DMM0_9BURK</name>
<evidence type="ECO:0000256" key="1">
    <source>
        <dbReference type="SAM" id="Phobius"/>
    </source>
</evidence>
<dbReference type="Proteomes" id="UP000611459">
    <property type="component" value="Unassembled WGS sequence"/>
</dbReference>
<evidence type="ECO:0000313" key="6">
    <source>
        <dbReference type="EMBL" id="WFN23902.1"/>
    </source>
</evidence>
<evidence type="ECO:0000313" key="5">
    <source>
        <dbReference type="EMBL" id="POZ80354.1"/>
    </source>
</evidence>
<dbReference type="Proteomes" id="UP000664048">
    <property type="component" value="Unassembled WGS sequence"/>
</dbReference>
<dbReference type="Proteomes" id="UP001220209">
    <property type="component" value="Plasmid unnamed2"/>
</dbReference>
<organism evidence="5 7">
    <name type="scientific">Burkholderia contaminans</name>
    <dbReference type="NCBI Taxonomy" id="488447"/>
    <lineage>
        <taxon>Bacteria</taxon>
        <taxon>Pseudomonadati</taxon>
        <taxon>Pseudomonadota</taxon>
        <taxon>Betaproteobacteria</taxon>
        <taxon>Burkholderiales</taxon>
        <taxon>Burkholderiaceae</taxon>
        <taxon>Burkholderia</taxon>
        <taxon>Burkholderia cepacia complex</taxon>
    </lineage>
</organism>
<sequence length="230" mass="24714">MNNYDRLDFTADPAVIDVVEKNSPHDGAAALQHFNATVEPIRYVVDVTNDQVVVSGKGVLATYYWRASPYDSRVARLSVQPDRQIVGDSSGETFRVVVGAVDDIHRPAAVIAEHLSEVEAVELIGRIEKGVKGALGIGVESTHTVQLDEPLPVSGVVESARRSIGAKLLDILATVTSRVVWVAAWGVAGAATGGLAVILLPIVYRLGHHVGAYLIDFVFHVYPAMRELLS</sequence>
<accession>A0A2S5DMM0</accession>
<proteinExistence type="predicted"/>
<reference evidence="5 7" key="1">
    <citation type="submission" date="2018-01" db="EMBL/GenBank/DDBJ databases">
        <title>Successful Treatment of Persistent Burkholderia cepacia Bacteremia with Ceftazidime-Avibactam.</title>
        <authorList>
            <person name="Tamma P."/>
            <person name="Fan Y."/>
            <person name="Bergman Y."/>
            <person name="Sick-Samuels A."/>
            <person name="Hsu A."/>
            <person name="Timp W."/>
            <person name="Simner P."/>
        </authorList>
    </citation>
    <scope>NUCLEOTIDE SEQUENCE [LARGE SCALE GENOMIC DNA]</scope>
    <source>
        <strain evidence="5 7">170816</strain>
    </source>
</reference>
<dbReference type="RefSeq" id="WP_027811080.1">
    <property type="nucleotide sequence ID" value="NZ_BSTW01000022.1"/>
</dbReference>